<dbReference type="InterPro" id="IPR004919">
    <property type="entry name" value="GmrSD_N"/>
</dbReference>
<sequence length="720" mass="81733">METQVRTPQLIFMHPQRLVVPLFQRPYVWNEENQWEPLWMDVVRMATRVLEQPAAKHYPHFLGAVVLQQTPNAAGTMQERTIIDGQQRLTTLQLLFDALHAELVAADATAPAMRLETLIVNAEPFRVNPEDQFKVWPTNRDRPAFNAVMSAPLPLDYAAVGFDDQRMVGAHRYFSQSAAAWLREAGPENILSRASAIETAVRDLLQIVVIDLNAEENAQEIFETLNARGASLTAADLIKNFIFQRLMETGADVEKAYIQYWRHFESAFWEKEISVGRSFYPRSAIFLNHWLISKTGEEVVAREVFSRFKLYADESGEPMGTLLVQIKAAADVYRDFTERGGVLTGSIDRVGLFAYRTGVLESEVVKPLVMFLLDPQLAAIPSEQLLKSLEVIESWMVRRMLMRATTKNYNLVIAELIRHLREQSREEIGDAIESFLLKQDSNSRYWPDDNEIREELKVLPVYRRLGRGRLRMVLEAIEDHLRGWSGPNAGLGNERVSRGKLAIEHVMPRKWTTHWPLPGGLRSEGEREALIHTIGNLTLLTSRLNSKVSNGPWLGESGKRQGLDGHDVLFINRELLKTAKESWNESMIRARNEALADLIIKVWTTPEGHQSGFGNQVVRPRHRVDLSDLIAAKVLQTGITLIPRRKKYRNQTGVLLSDGRIEVAGQFHSSPTEAAKAITGAGSINGWYFFLVEEKPKRSLKDVRIEYLESIAADESDDDD</sequence>
<dbReference type="Pfam" id="PF03235">
    <property type="entry name" value="GmrSD_N"/>
    <property type="match status" value="1"/>
</dbReference>
<feature type="domain" description="GmrSD restriction endonucleases N-terminal" evidence="1">
    <location>
        <begin position="16"/>
        <end position="243"/>
    </location>
</feature>
<dbReference type="InterPro" id="IPR040843">
    <property type="entry name" value="RAMA"/>
</dbReference>
<accession>A0A5C6ATH4</accession>
<name>A0A5C6ATH4_9BACT</name>
<organism evidence="4 5">
    <name type="scientific">Stieleria varia</name>
    <dbReference type="NCBI Taxonomy" id="2528005"/>
    <lineage>
        <taxon>Bacteria</taxon>
        <taxon>Pseudomonadati</taxon>
        <taxon>Planctomycetota</taxon>
        <taxon>Planctomycetia</taxon>
        <taxon>Pirellulales</taxon>
        <taxon>Pirellulaceae</taxon>
        <taxon>Stieleria</taxon>
    </lineage>
</organism>
<dbReference type="RefSeq" id="WP_146520989.1">
    <property type="nucleotide sequence ID" value="NZ_CP151726.1"/>
</dbReference>
<evidence type="ECO:0000259" key="2">
    <source>
        <dbReference type="Pfam" id="PF07510"/>
    </source>
</evidence>
<feature type="domain" description="RAMA" evidence="3">
    <location>
        <begin position="619"/>
        <end position="711"/>
    </location>
</feature>
<dbReference type="EMBL" id="SJPN01000004">
    <property type="protein sequence ID" value="TWU02711.1"/>
    <property type="molecule type" value="Genomic_DNA"/>
</dbReference>
<dbReference type="InterPro" id="IPR011089">
    <property type="entry name" value="GmrSD_C"/>
</dbReference>
<proteinExistence type="predicted"/>
<evidence type="ECO:0008006" key="6">
    <source>
        <dbReference type="Google" id="ProtNLM"/>
    </source>
</evidence>
<evidence type="ECO:0000259" key="1">
    <source>
        <dbReference type="Pfam" id="PF03235"/>
    </source>
</evidence>
<feature type="domain" description="GmrSD restriction endonucleases C-terminal" evidence="2">
    <location>
        <begin position="446"/>
        <end position="597"/>
    </location>
</feature>
<reference evidence="4 5" key="1">
    <citation type="submission" date="2019-02" db="EMBL/GenBank/DDBJ databases">
        <title>Deep-cultivation of Planctomycetes and their phenomic and genomic characterization uncovers novel biology.</title>
        <authorList>
            <person name="Wiegand S."/>
            <person name="Jogler M."/>
            <person name="Boedeker C."/>
            <person name="Pinto D."/>
            <person name="Vollmers J."/>
            <person name="Rivas-Marin E."/>
            <person name="Kohn T."/>
            <person name="Peeters S.H."/>
            <person name="Heuer A."/>
            <person name="Rast P."/>
            <person name="Oberbeckmann S."/>
            <person name="Bunk B."/>
            <person name="Jeske O."/>
            <person name="Meyerdierks A."/>
            <person name="Storesund J.E."/>
            <person name="Kallscheuer N."/>
            <person name="Luecker S."/>
            <person name="Lage O.M."/>
            <person name="Pohl T."/>
            <person name="Merkel B.J."/>
            <person name="Hornburger P."/>
            <person name="Mueller R.-W."/>
            <person name="Bruemmer F."/>
            <person name="Labrenz M."/>
            <person name="Spormann A.M."/>
            <person name="Op Den Camp H."/>
            <person name="Overmann J."/>
            <person name="Amann R."/>
            <person name="Jetten M.S.M."/>
            <person name="Mascher T."/>
            <person name="Medema M.H."/>
            <person name="Devos D.P."/>
            <person name="Kaster A.-K."/>
            <person name="Ovreas L."/>
            <person name="Rohde M."/>
            <person name="Galperin M.Y."/>
            <person name="Jogler C."/>
        </authorList>
    </citation>
    <scope>NUCLEOTIDE SEQUENCE [LARGE SCALE GENOMIC DNA]</scope>
    <source>
        <strain evidence="4 5">Pla52n</strain>
    </source>
</reference>
<dbReference type="PANTHER" id="PTHR35149:SF1">
    <property type="entry name" value="DUF5655 DOMAIN-CONTAINING PROTEIN"/>
    <property type="match status" value="1"/>
</dbReference>
<evidence type="ECO:0000259" key="3">
    <source>
        <dbReference type="Pfam" id="PF18755"/>
    </source>
</evidence>
<dbReference type="PANTHER" id="PTHR35149">
    <property type="entry name" value="SLL5132 PROTEIN"/>
    <property type="match status" value="1"/>
</dbReference>
<keyword evidence="5" id="KW-1185">Reference proteome</keyword>
<dbReference type="Pfam" id="PF07510">
    <property type="entry name" value="GmrSD_C"/>
    <property type="match status" value="1"/>
</dbReference>
<dbReference type="AlphaFoldDB" id="A0A5C6ATH4"/>
<dbReference type="Pfam" id="PF18755">
    <property type="entry name" value="RAMA"/>
    <property type="match status" value="1"/>
</dbReference>
<evidence type="ECO:0000313" key="5">
    <source>
        <dbReference type="Proteomes" id="UP000320176"/>
    </source>
</evidence>
<gene>
    <name evidence="4" type="ORF">Pla52n_37700</name>
</gene>
<protein>
    <recommendedName>
        <fullName evidence="6">DUF262 domain-containing protein</fullName>
    </recommendedName>
</protein>
<dbReference type="OrthoDB" id="9798761at2"/>
<dbReference type="Proteomes" id="UP000320176">
    <property type="component" value="Unassembled WGS sequence"/>
</dbReference>
<evidence type="ECO:0000313" key="4">
    <source>
        <dbReference type="EMBL" id="TWU02711.1"/>
    </source>
</evidence>
<comment type="caution">
    <text evidence="4">The sequence shown here is derived from an EMBL/GenBank/DDBJ whole genome shotgun (WGS) entry which is preliminary data.</text>
</comment>